<dbReference type="Gene3D" id="3.20.20.80">
    <property type="entry name" value="Glycosidases"/>
    <property type="match status" value="1"/>
</dbReference>
<dbReference type="EMBL" id="OZ037944">
    <property type="protein sequence ID" value="CAL1695443.1"/>
    <property type="molecule type" value="Genomic_DNA"/>
</dbReference>
<evidence type="ECO:0000256" key="4">
    <source>
        <dbReference type="ARBA" id="ARBA00012706"/>
    </source>
</evidence>
<evidence type="ECO:0000256" key="3">
    <source>
        <dbReference type="ARBA" id="ARBA00005641"/>
    </source>
</evidence>
<dbReference type="InterPro" id="IPR001547">
    <property type="entry name" value="Glyco_hydro_5"/>
</dbReference>
<sequence length="462" mass="52009">MLIVQLTILLLSAVALALSSTDYRDLQKRSVPHGFVTTRGTQFELDGKPFAFVGANSYWLPLLNSKADVEKTFKSMQQAGVKVLRTWGFNAINGSELAGALQSGLTYYQVWNSSEWILNDGPQGLQRLDHVIETAGKHDIKVILAFTNNWVGYGGAELYINWIAGAGKTHDIFFTDPRIIAPYQKYVRTIVNRYKNSPNIFAWELANEARCLGDILPAGPNCVAGTNVLPKWYRQQSDFVRSLDPHHLITTGGEGHFFWKKPVEFWFNGTLVSDYNFNGQAGEDFDRDLLLPNIDFGTYHMYPQTWYPQLDTPGSNFSVEEWGLGWINAHVRSANSANKPLLLEEFGLSGLDNKTDIYPSWVKRALDTRHAIMPWQFGTLGLTENGGNRLIKYADALINGASPNDGNTIYPNQTAAWDIFTYDHFNLAAQVLTSFLFVGTQRRSRLSGLGDQRRSLCQLYRD</sequence>
<comment type="subcellular location">
    <subcellularLocation>
        <location evidence="2">Secreted</location>
    </subcellularLocation>
</comment>
<accession>A0ABP1CL66</accession>
<evidence type="ECO:0000256" key="8">
    <source>
        <dbReference type="ARBA" id="ARBA00023295"/>
    </source>
</evidence>
<organism evidence="11 12">
    <name type="scientific">Somion occarium</name>
    <dbReference type="NCBI Taxonomy" id="3059160"/>
    <lineage>
        <taxon>Eukaryota</taxon>
        <taxon>Fungi</taxon>
        <taxon>Dikarya</taxon>
        <taxon>Basidiomycota</taxon>
        <taxon>Agaricomycotina</taxon>
        <taxon>Agaricomycetes</taxon>
        <taxon>Polyporales</taxon>
        <taxon>Cerrenaceae</taxon>
        <taxon>Somion</taxon>
    </lineage>
</organism>
<proteinExistence type="inferred from homology"/>
<feature type="domain" description="Glycoside hydrolase family 5" evidence="10">
    <location>
        <begin position="35"/>
        <end position="354"/>
    </location>
</feature>
<feature type="signal peptide" evidence="9">
    <location>
        <begin position="1"/>
        <end position="17"/>
    </location>
</feature>
<feature type="chain" id="PRO_5046924848" description="mannan endo-1,4-beta-mannosidase" evidence="9">
    <location>
        <begin position="18"/>
        <end position="462"/>
    </location>
</feature>
<dbReference type="EC" id="3.2.1.78" evidence="4"/>
<name>A0ABP1CL66_9APHY</name>
<gene>
    <name evidence="11" type="ORF">GFSPODELE1_LOCUS753</name>
</gene>
<evidence type="ECO:0000256" key="9">
    <source>
        <dbReference type="SAM" id="SignalP"/>
    </source>
</evidence>
<dbReference type="InterPro" id="IPR045053">
    <property type="entry name" value="MAN-like"/>
</dbReference>
<evidence type="ECO:0000256" key="2">
    <source>
        <dbReference type="ARBA" id="ARBA00004613"/>
    </source>
</evidence>
<dbReference type="SUPFAM" id="SSF51445">
    <property type="entry name" value="(Trans)glycosidases"/>
    <property type="match status" value="1"/>
</dbReference>
<dbReference type="Pfam" id="PF26410">
    <property type="entry name" value="GH5_mannosidase"/>
    <property type="match status" value="1"/>
</dbReference>
<comment type="similarity">
    <text evidence="3">Belongs to the glycosyl hydrolase 5 (cellulase A) family.</text>
</comment>
<protein>
    <recommendedName>
        <fullName evidence="4">mannan endo-1,4-beta-mannosidase</fullName>
        <ecNumber evidence="4">3.2.1.78</ecNumber>
    </recommendedName>
</protein>
<evidence type="ECO:0000313" key="11">
    <source>
        <dbReference type="EMBL" id="CAL1695443.1"/>
    </source>
</evidence>
<dbReference type="PANTHER" id="PTHR31451:SF39">
    <property type="entry name" value="MANNAN ENDO-1,4-BETA-MANNOSIDASE 1"/>
    <property type="match status" value="1"/>
</dbReference>
<reference evidence="12" key="1">
    <citation type="submission" date="2024-04" db="EMBL/GenBank/DDBJ databases">
        <authorList>
            <person name="Shaw F."/>
            <person name="Minotto A."/>
        </authorList>
    </citation>
    <scope>NUCLEOTIDE SEQUENCE [LARGE SCALE GENOMIC DNA]</scope>
</reference>
<keyword evidence="6 9" id="KW-0732">Signal</keyword>
<dbReference type="Proteomes" id="UP001497453">
    <property type="component" value="Chromosome 1"/>
</dbReference>
<evidence type="ECO:0000313" key="12">
    <source>
        <dbReference type="Proteomes" id="UP001497453"/>
    </source>
</evidence>
<evidence type="ECO:0000256" key="5">
    <source>
        <dbReference type="ARBA" id="ARBA00022525"/>
    </source>
</evidence>
<keyword evidence="8" id="KW-0326">Glycosidase</keyword>
<dbReference type="InterPro" id="IPR017853">
    <property type="entry name" value="GH"/>
</dbReference>
<comment type="catalytic activity">
    <reaction evidence="1">
        <text>Random hydrolysis of (1-&gt;4)-beta-D-mannosidic linkages in mannans, galactomannans and glucomannans.</text>
        <dbReference type="EC" id="3.2.1.78"/>
    </reaction>
</comment>
<keyword evidence="5" id="KW-0964">Secreted</keyword>
<evidence type="ECO:0000256" key="7">
    <source>
        <dbReference type="ARBA" id="ARBA00022801"/>
    </source>
</evidence>
<keyword evidence="12" id="KW-1185">Reference proteome</keyword>
<keyword evidence="7" id="KW-0378">Hydrolase</keyword>
<dbReference type="PANTHER" id="PTHR31451">
    <property type="match status" value="1"/>
</dbReference>
<evidence type="ECO:0000256" key="1">
    <source>
        <dbReference type="ARBA" id="ARBA00001678"/>
    </source>
</evidence>
<evidence type="ECO:0000256" key="6">
    <source>
        <dbReference type="ARBA" id="ARBA00022729"/>
    </source>
</evidence>
<evidence type="ECO:0000259" key="10">
    <source>
        <dbReference type="Pfam" id="PF26410"/>
    </source>
</evidence>